<dbReference type="OrthoDB" id="200954at2759"/>
<evidence type="ECO:0000256" key="5">
    <source>
        <dbReference type="ARBA" id="ARBA00023136"/>
    </source>
</evidence>
<dbReference type="InterPro" id="IPR003689">
    <property type="entry name" value="ZIP"/>
</dbReference>
<proteinExistence type="inferred from homology"/>
<keyword evidence="3 6" id="KW-0812">Transmembrane</keyword>
<evidence type="ECO:0000256" key="3">
    <source>
        <dbReference type="ARBA" id="ARBA00022692"/>
    </source>
</evidence>
<keyword evidence="8" id="KW-1185">Reference proteome</keyword>
<feature type="transmembrane region" description="Helical" evidence="6">
    <location>
        <begin position="135"/>
        <end position="153"/>
    </location>
</feature>
<evidence type="ECO:0000313" key="7">
    <source>
        <dbReference type="EMBL" id="CAG5120788.1"/>
    </source>
</evidence>
<dbReference type="Proteomes" id="UP000678393">
    <property type="component" value="Unassembled WGS sequence"/>
</dbReference>
<dbReference type="InterPro" id="IPR050799">
    <property type="entry name" value="ZIP_Transporter"/>
</dbReference>
<organism evidence="7 8">
    <name type="scientific">Candidula unifasciata</name>
    <dbReference type="NCBI Taxonomy" id="100452"/>
    <lineage>
        <taxon>Eukaryota</taxon>
        <taxon>Metazoa</taxon>
        <taxon>Spiralia</taxon>
        <taxon>Lophotrochozoa</taxon>
        <taxon>Mollusca</taxon>
        <taxon>Gastropoda</taxon>
        <taxon>Heterobranchia</taxon>
        <taxon>Euthyneura</taxon>
        <taxon>Panpulmonata</taxon>
        <taxon>Eupulmonata</taxon>
        <taxon>Stylommatophora</taxon>
        <taxon>Helicina</taxon>
        <taxon>Helicoidea</taxon>
        <taxon>Geomitridae</taxon>
        <taxon>Candidula</taxon>
    </lineage>
</organism>
<evidence type="ECO:0000256" key="6">
    <source>
        <dbReference type="SAM" id="Phobius"/>
    </source>
</evidence>
<feature type="transmembrane region" description="Helical" evidence="6">
    <location>
        <begin position="165"/>
        <end position="185"/>
    </location>
</feature>
<comment type="similarity">
    <text evidence="2">Belongs to the ZIP transporter (TC 2.A.5) family.</text>
</comment>
<dbReference type="GO" id="GO:0071578">
    <property type="term" value="P:zinc ion import across plasma membrane"/>
    <property type="evidence" value="ECO:0007669"/>
    <property type="project" value="TreeGrafter"/>
</dbReference>
<name>A0A8S3YX22_9EUPU</name>
<dbReference type="GO" id="GO:0140410">
    <property type="term" value="F:monoatomic cation:bicarbonate symporter activity"/>
    <property type="evidence" value="ECO:0007669"/>
    <property type="project" value="TreeGrafter"/>
</dbReference>
<dbReference type="PANTHER" id="PTHR12191">
    <property type="entry name" value="SOLUTE CARRIER FAMILY 39"/>
    <property type="match status" value="1"/>
</dbReference>
<dbReference type="Pfam" id="PF02535">
    <property type="entry name" value="Zip"/>
    <property type="match status" value="1"/>
</dbReference>
<comment type="subcellular location">
    <subcellularLocation>
        <location evidence="1">Membrane</location>
        <topology evidence="1">Multi-pass membrane protein</topology>
    </subcellularLocation>
</comment>
<sequence>MPGQFNCPPPVMTYQDNSSAHPLFPRMLPDQKPSNKTFGLTPVALMIIIGDGIHNFADGLAIGASFTSSISAGIATSIAVFCHELPHELGDFAVLLQSGLSFKKAVILNLASALTAFAGLYVSLSVSHGEEAQRWIFAVTSGMFLYIALVDLLPQLIKTTGHLNFTLNNIGILLGFAIMLVIAVFEEHIKV</sequence>
<keyword evidence="5 6" id="KW-0472">Membrane</keyword>
<evidence type="ECO:0000313" key="8">
    <source>
        <dbReference type="Proteomes" id="UP000678393"/>
    </source>
</evidence>
<dbReference type="PANTHER" id="PTHR12191:SF37">
    <property type="entry name" value="ZINC TRANSPORTER FOI"/>
    <property type="match status" value="1"/>
</dbReference>
<dbReference type="GO" id="GO:0005385">
    <property type="term" value="F:zinc ion transmembrane transporter activity"/>
    <property type="evidence" value="ECO:0007669"/>
    <property type="project" value="TreeGrafter"/>
</dbReference>
<comment type="caution">
    <text evidence="7">The sequence shown here is derived from an EMBL/GenBank/DDBJ whole genome shotgun (WGS) entry which is preliminary data.</text>
</comment>
<reference evidence="7" key="1">
    <citation type="submission" date="2021-04" db="EMBL/GenBank/DDBJ databases">
        <authorList>
            <consortium name="Molecular Ecology Group"/>
        </authorList>
    </citation>
    <scope>NUCLEOTIDE SEQUENCE</scope>
</reference>
<dbReference type="EMBL" id="CAJHNH020000965">
    <property type="protein sequence ID" value="CAG5120788.1"/>
    <property type="molecule type" value="Genomic_DNA"/>
</dbReference>
<evidence type="ECO:0000256" key="2">
    <source>
        <dbReference type="ARBA" id="ARBA00006939"/>
    </source>
</evidence>
<keyword evidence="4 6" id="KW-1133">Transmembrane helix</keyword>
<protein>
    <submittedName>
        <fullName evidence="7">Uncharacterized protein</fullName>
    </submittedName>
</protein>
<dbReference type="GO" id="GO:0005886">
    <property type="term" value="C:plasma membrane"/>
    <property type="evidence" value="ECO:0007669"/>
    <property type="project" value="TreeGrafter"/>
</dbReference>
<evidence type="ECO:0000256" key="4">
    <source>
        <dbReference type="ARBA" id="ARBA00022989"/>
    </source>
</evidence>
<feature type="transmembrane region" description="Helical" evidence="6">
    <location>
        <begin position="105"/>
        <end position="123"/>
    </location>
</feature>
<dbReference type="AlphaFoldDB" id="A0A8S3YX22"/>
<dbReference type="GO" id="GO:0030003">
    <property type="term" value="P:intracellular monoatomic cation homeostasis"/>
    <property type="evidence" value="ECO:0007669"/>
    <property type="project" value="TreeGrafter"/>
</dbReference>
<gene>
    <name evidence="7" type="ORF">CUNI_LOCUS6346</name>
</gene>
<accession>A0A8S3YX22</accession>
<evidence type="ECO:0000256" key="1">
    <source>
        <dbReference type="ARBA" id="ARBA00004141"/>
    </source>
</evidence>